<sequence>MSRAMNIKLTEAEVLAECATRNVKVSAIEPLPGVGTHLVCVTIEGADEIRARLKKHLITGAVKRFPFYRVPGAW</sequence>
<dbReference type="EMBL" id="BMZD01000002">
    <property type="protein sequence ID" value="GGZ91123.1"/>
    <property type="molecule type" value="Genomic_DNA"/>
</dbReference>
<evidence type="ECO:0000313" key="1">
    <source>
        <dbReference type="EMBL" id="GGZ91123.1"/>
    </source>
</evidence>
<dbReference type="RefSeq" id="WP_189539621.1">
    <property type="nucleotide sequence ID" value="NZ_BMZD01000002.1"/>
</dbReference>
<evidence type="ECO:0000313" key="2">
    <source>
        <dbReference type="Proteomes" id="UP000634139"/>
    </source>
</evidence>
<proteinExistence type="predicted"/>
<dbReference type="Proteomes" id="UP000634139">
    <property type="component" value="Unassembled WGS sequence"/>
</dbReference>
<accession>A0A918VDK4</accession>
<reference evidence="1" key="2">
    <citation type="submission" date="2020-09" db="EMBL/GenBank/DDBJ databases">
        <authorList>
            <person name="Sun Q."/>
            <person name="Kim S."/>
        </authorList>
    </citation>
    <scope>NUCLEOTIDE SEQUENCE</scope>
    <source>
        <strain evidence="1">KCTC 32422</strain>
    </source>
</reference>
<gene>
    <name evidence="1" type="ORF">GCM10011617_07830</name>
</gene>
<keyword evidence="2" id="KW-1185">Reference proteome</keyword>
<name>A0A918VDK4_9SPHN</name>
<dbReference type="AlphaFoldDB" id="A0A918VDK4"/>
<organism evidence="1 2">
    <name type="scientific">Novosphingobium arvoryzae</name>
    <dbReference type="NCBI Taxonomy" id="1256514"/>
    <lineage>
        <taxon>Bacteria</taxon>
        <taxon>Pseudomonadati</taxon>
        <taxon>Pseudomonadota</taxon>
        <taxon>Alphaproteobacteria</taxon>
        <taxon>Sphingomonadales</taxon>
        <taxon>Sphingomonadaceae</taxon>
        <taxon>Novosphingobium</taxon>
    </lineage>
</organism>
<protein>
    <submittedName>
        <fullName evidence="1">Uncharacterized protein</fullName>
    </submittedName>
</protein>
<reference evidence="1" key="1">
    <citation type="journal article" date="2014" name="Int. J. Syst. Evol. Microbiol.">
        <title>Complete genome sequence of Corynebacterium casei LMG S-19264T (=DSM 44701T), isolated from a smear-ripened cheese.</title>
        <authorList>
            <consortium name="US DOE Joint Genome Institute (JGI-PGF)"/>
            <person name="Walter F."/>
            <person name="Albersmeier A."/>
            <person name="Kalinowski J."/>
            <person name="Ruckert C."/>
        </authorList>
    </citation>
    <scope>NUCLEOTIDE SEQUENCE</scope>
    <source>
        <strain evidence="1">KCTC 32422</strain>
    </source>
</reference>
<comment type="caution">
    <text evidence="1">The sequence shown here is derived from an EMBL/GenBank/DDBJ whole genome shotgun (WGS) entry which is preliminary data.</text>
</comment>